<keyword evidence="5" id="KW-0408">Iron</keyword>
<dbReference type="Pfam" id="PF00023">
    <property type="entry name" value="Ank"/>
    <property type="match status" value="2"/>
</dbReference>
<evidence type="ECO:0000256" key="3">
    <source>
        <dbReference type="ARBA" id="ARBA00022833"/>
    </source>
</evidence>
<gene>
    <name evidence="8" type="ORF">TeGR_g11379</name>
</gene>
<dbReference type="InterPro" id="IPR000571">
    <property type="entry name" value="Znf_CCCH"/>
</dbReference>
<dbReference type="PANTHER" id="PTHR22966:SF61">
    <property type="entry name" value="2-AMINOETHANETHIOL DIOXYGENASE"/>
    <property type="match status" value="1"/>
</dbReference>
<dbReference type="SUPFAM" id="SSF48403">
    <property type="entry name" value="Ankyrin repeat"/>
    <property type="match status" value="1"/>
</dbReference>
<organism evidence="8 9">
    <name type="scientific">Tetraparma gracilis</name>
    <dbReference type="NCBI Taxonomy" id="2962635"/>
    <lineage>
        <taxon>Eukaryota</taxon>
        <taxon>Sar</taxon>
        <taxon>Stramenopiles</taxon>
        <taxon>Ochrophyta</taxon>
        <taxon>Bolidophyceae</taxon>
        <taxon>Parmales</taxon>
        <taxon>Triparmaceae</taxon>
        <taxon>Tetraparma</taxon>
    </lineage>
</organism>
<dbReference type="SUPFAM" id="SSF90229">
    <property type="entry name" value="CCCH zinc finger"/>
    <property type="match status" value="1"/>
</dbReference>
<keyword evidence="3 6" id="KW-0862">Zinc</keyword>
<comment type="caution">
    <text evidence="8">The sequence shown here is derived from an EMBL/GenBank/DDBJ whole genome shotgun (WGS) entry which is preliminary data.</text>
</comment>
<dbReference type="SUPFAM" id="SSF51182">
    <property type="entry name" value="RmlC-like cupins"/>
    <property type="match status" value="1"/>
</dbReference>
<reference evidence="8 9" key="1">
    <citation type="journal article" date="2023" name="Commun. Biol.">
        <title>Genome analysis of Parmales, the sister group of diatoms, reveals the evolutionary specialization of diatoms from phago-mixotrophs to photoautotrophs.</title>
        <authorList>
            <person name="Ban H."/>
            <person name="Sato S."/>
            <person name="Yoshikawa S."/>
            <person name="Yamada K."/>
            <person name="Nakamura Y."/>
            <person name="Ichinomiya M."/>
            <person name="Sato N."/>
            <person name="Blanc-Mathieu R."/>
            <person name="Endo H."/>
            <person name="Kuwata A."/>
            <person name="Ogata H."/>
        </authorList>
    </citation>
    <scope>NUCLEOTIDE SEQUENCE [LARGE SCALE GENOMIC DNA]</scope>
</reference>
<keyword evidence="4" id="KW-0560">Oxidoreductase</keyword>
<sequence length="532" mass="56524">MPSPGAHPGYASLLEACAEDIPPLCRPATSRGGPGLVSEDAEVLERGLARVRRCLEALDAEQVLPSCPPSVALSSLVLPPEAGDPLRYVPLHDCPLYEVGVFVLPPRARIPLHSHPGMSVLSRLLSGELAVQSYPAPQPRSLLSSLVFPAPALPSSPPTPLLPPALSILHPHRGNLHSFLAGPSGAAVLDVLLPPYSPARDCSYDLCRASSFAEASAYLQSLPSHKASTELFHSVSGWTPLHCTCLYGSDEAVDLVRLMLRRGRALAADGGERLLLSVNGRGRTPLHSAAFGSNSAELVGLLVGEAPAALSMRTSKSFTPREMAMKYNLERSNREAIVKVLEDAETAAMNTYCEEQQDIPPPPPPYSFPPAVISWVPSAPPFVPYGPQPGQPHLNVQHQQQHVQMGMARPPRMGLYKTRLCLHWAEAASCPYQEKCRFAHGASDLQAPHGGHRLRPPQYTRGAPGVETAWARGQQGAHGGAFAPAAAGGARGGGRGGGGGSRNFAIVRPEELERLMAATVSPETKGEKKVCA</sequence>
<dbReference type="PANTHER" id="PTHR22966">
    <property type="entry name" value="2-AMINOETHANETHIOL DIOXYGENASE"/>
    <property type="match status" value="1"/>
</dbReference>
<dbReference type="Gene3D" id="4.10.1000.10">
    <property type="entry name" value="Zinc finger, CCCH-type"/>
    <property type="match status" value="1"/>
</dbReference>
<evidence type="ECO:0000259" key="7">
    <source>
        <dbReference type="PROSITE" id="PS50103"/>
    </source>
</evidence>
<evidence type="ECO:0000256" key="2">
    <source>
        <dbReference type="ARBA" id="ARBA00022771"/>
    </source>
</evidence>
<dbReference type="InterPro" id="IPR014710">
    <property type="entry name" value="RmlC-like_jellyroll"/>
</dbReference>
<dbReference type="Gene3D" id="1.25.40.20">
    <property type="entry name" value="Ankyrin repeat-containing domain"/>
    <property type="match status" value="1"/>
</dbReference>
<proteinExistence type="predicted"/>
<dbReference type="Pfam" id="PF07847">
    <property type="entry name" value="PCO_ADO"/>
    <property type="match status" value="1"/>
</dbReference>
<dbReference type="PROSITE" id="PS50103">
    <property type="entry name" value="ZF_C3H1"/>
    <property type="match status" value="1"/>
</dbReference>
<evidence type="ECO:0000313" key="9">
    <source>
        <dbReference type="Proteomes" id="UP001165060"/>
    </source>
</evidence>
<keyword evidence="2 6" id="KW-0863">Zinc-finger</keyword>
<evidence type="ECO:0000313" key="8">
    <source>
        <dbReference type="EMBL" id="GMI22497.1"/>
    </source>
</evidence>
<dbReference type="InterPro" id="IPR036770">
    <property type="entry name" value="Ankyrin_rpt-contain_sf"/>
</dbReference>
<evidence type="ECO:0000256" key="4">
    <source>
        <dbReference type="ARBA" id="ARBA00023002"/>
    </source>
</evidence>
<dbReference type="CDD" id="cd20289">
    <property type="entry name" value="cupin_ADO"/>
    <property type="match status" value="1"/>
</dbReference>
<dbReference type="Pfam" id="PF00642">
    <property type="entry name" value="zf-CCCH"/>
    <property type="match status" value="1"/>
</dbReference>
<dbReference type="InterPro" id="IPR036855">
    <property type="entry name" value="Znf_CCCH_sf"/>
</dbReference>
<dbReference type="Proteomes" id="UP001165060">
    <property type="component" value="Unassembled WGS sequence"/>
</dbReference>
<name>A0ABQ6MAJ4_9STRA</name>
<dbReference type="InterPro" id="IPR012864">
    <property type="entry name" value="PCO/ADO"/>
</dbReference>
<keyword evidence="1 6" id="KW-0479">Metal-binding</keyword>
<dbReference type="SMART" id="SM00248">
    <property type="entry name" value="ANK"/>
    <property type="match status" value="2"/>
</dbReference>
<accession>A0ABQ6MAJ4</accession>
<dbReference type="SMART" id="SM00356">
    <property type="entry name" value="ZnF_C3H1"/>
    <property type="match status" value="1"/>
</dbReference>
<evidence type="ECO:0000256" key="6">
    <source>
        <dbReference type="PROSITE-ProRule" id="PRU00723"/>
    </source>
</evidence>
<keyword evidence="9" id="KW-1185">Reference proteome</keyword>
<feature type="zinc finger region" description="C3H1-type" evidence="6">
    <location>
        <begin position="415"/>
        <end position="443"/>
    </location>
</feature>
<evidence type="ECO:0000256" key="5">
    <source>
        <dbReference type="ARBA" id="ARBA00023004"/>
    </source>
</evidence>
<feature type="domain" description="C3H1-type" evidence="7">
    <location>
        <begin position="415"/>
        <end position="443"/>
    </location>
</feature>
<dbReference type="InterPro" id="IPR002110">
    <property type="entry name" value="Ankyrin_rpt"/>
</dbReference>
<dbReference type="InterPro" id="IPR011051">
    <property type="entry name" value="RmlC_Cupin_sf"/>
</dbReference>
<evidence type="ECO:0000256" key="1">
    <source>
        <dbReference type="ARBA" id="ARBA00022723"/>
    </source>
</evidence>
<protein>
    <recommendedName>
        <fullName evidence="7">C3H1-type domain-containing protein</fullName>
    </recommendedName>
</protein>
<dbReference type="EMBL" id="BRYB01000090">
    <property type="protein sequence ID" value="GMI22497.1"/>
    <property type="molecule type" value="Genomic_DNA"/>
</dbReference>
<dbReference type="Gene3D" id="2.60.120.10">
    <property type="entry name" value="Jelly Rolls"/>
    <property type="match status" value="1"/>
</dbReference>